<dbReference type="Proteomes" id="UP000198565">
    <property type="component" value="Unassembled WGS sequence"/>
</dbReference>
<organism evidence="1 2">
    <name type="scientific">Gracilibacillus orientalis</name>
    <dbReference type="NCBI Taxonomy" id="334253"/>
    <lineage>
        <taxon>Bacteria</taxon>
        <taxon>Bacillati</taxon>
        <taxon>Bacillota</taxon>
        <taxon>Bacilli</taxon>
        <taxon>Bacillales</taxon>
        <taxon>Bacillaceae</taxon>
        <taxon>Gracilibacillus</taxon>
    </lineage>
</organism>
<name>A0A1I4RI95_9BACI</name>
<dbReference type="Gene3D" id="3.40.190.10">
    <property type="entry name" value="Periplasmic binding protein-like II"/>
    <property type="match status" value="2"/>
</dbReference>
<reference evidence="2" key="1">
    <citation type="submission" date="2016-10" db="EMBL/GenBank/DDBJ databases">
        <authorList>
            <person name="Varghese N."/>
            <person name="Submissions S."/>
        </authorList>
    </citation>
    <scope>NUCLEOTIDE SEQUENCE [LARGE SCALE GENOMIC DNA]</scope>
    <source>
        <strain evidence="2">CGMCC 1.4250</strain>
    </source>
</reference>
<proteinExistence type="predicted"/>
<dbReference type="EMBL" id="FOTR01000029">
    <property type="protein sequence ID" value="SFM51988.1"/>
    <property type="molecule type" value="Genomic_DNA"/>
</dbReference>
<dbReference type="AlphaFoldDB" id="A0A1I4RI95"/>
<sequence length="202" mass="22005">DQLFVDLYTMLTNQVEKEATPTPDYLAQLAGPEDDPIAKGEGVGVFQWSNQFAGLEQISGLDFKFAPMPGPNVESGLFLKPGQFFSITKNSKEKEAAAKFIDFFVNDIEANKIILGERGVPVSSEVKEALKAEVSASRAEVFDYITWVEDNSSPMGSPDPAGAGEIIELLTNLSEQMSYGQITPKEAATTFRSKAESILNNQ</sequence>
<keyword evidence="2" id="KW-1185">Reference proteome</keyword>
<evidence type="ECO:0000313" key="2">
    <source>
        <dbReference type="Proteomes" id="UP000198565"/>
    </source>
</evidence>
<accession>A0A1I4RI95</accession>
<gene>
    <name evidence="1" type="ORF">SAMN04487943_1292</name>
</gene>
<evidence type="ECO:0000313" key="1">
    <source>
        <dbReference type="EMBL" id="SFM51988.1"/>
    </source>
</evidence>
<protein>
    <submittedName>
        <fullName evidence="1">Bacterial extracellular solute-binding protein</fullName>
    </submittedName>
</protein>
<dbReference type="SUPFAM" id="SSF53850">
    <property type="entry name" value="Periplasmic binding protein-like II"/>
    <property type="match status" value="1"/>
</dbReference>
<feature type="non-terminal residue" evidence="1">
    <location>
        <position position="1"/>
    </location>
</feature>
<dbReference type="STRING" id="334253.SAMN04487943_1292"/>